<dbReference type="Proteomes" id="UP001157156">
    <property type="component" value="Unassembled WGS sequence"/>
</dbReference>
<protein>
    <submittedName>
        <fullName evidence="3">DUF1145 domain-containing protein</fullName>
    </submittedName>
    <submittedName>
        <fullName evidence="2">Membrane protein</fullName>
    </submittedName>
</protein>
<dbReference type="EMBL" id="BSPV01000002">
    <property type="protein sequence ID" value="GLT13265.1"/>
    <property type="molecule type" value="Genomic_DNA"/>
</dbReference>
<dbReference type="Proteomes" id="UP000319828">
    <property type="component" value="Unassembled WGS sequence"/>
</dbReference>
<accession>A0A557NXR7</accession>
<name>A0A557NXR7_9VIBR</name>
<dbReference type="PANTHER" id="PTHR38775">
    <property type="entry name" value="INNER MEMBRANE PROTEIN-RELATED"/>
    <property type="match status" value="1"/>
</dbReference>
<comment type="caution">
    <text evidence="3">The sequence shown here is derived from an EMBL/GenBank/DDBJ whole genome shotgun (WGS) entry which is preliminary data.</text>
</comment>
<proteinExistence type="predicted"/>
<dbReference type="AlphaFoldDB" id="A0A557NXR7"/>
<feature type="transmembrane region" description="Helical" evidence="1">
    <location>
        <begin position="31"/>
        <end position="49"/>
    </location>
</feature>
<dbReference type="EMBL" id="VMKJ01000046">
    <property type="protein sequence ID" value="TVO33216.1"/>
    <property type="molecule type" value="Genomic_DNA"/>
</dbReference>
<reference evidence="5" key="2">
    <citation type="journal article" date="2019" name="Int. J. Syst. Evol. Microbiol.">
        <title>The Global Catalogue of Microorganisms (GCM) 10K type strain sequencing project: providing services to taxonomists for standard genome sequencing and annotation.</title>
        <authorList>
            <consortium name="The Broad Institute Genomics Platform"/>
            <consortium name="The Broad Institute Genome Sequencing Center for Infectious Disease"/>
            <person name="Wu L."/>
            <person name="Ma J."/>
        </authorList>
    </citation>
    <scope>NUCLEOTIDE SEQUENCE [LARGE SCALE GENOMIC DNA]</scope>
    <source>
        <strain evidence="5">NBRC 111146</strain>
    </source>
</reference>
<reference evidence="3 4" key="3">
    <citation type="submission" date="2019-07" db="EMBL/GenBank/DDBJ databases">
        <title>The draft genome sequence of Vibrio algivorus M1486.</title>
        <authorList>
            <person name="Meng X."/>
        </authorList>
    </citation>
    <scope>NUCLEOTIDE SEQUENCE [LARGE SCALE GENOMIC DNA]</scope>
    <source>
        <strain evidence="3 4">M1486</strain>
    </source>
</reference>
<keyword evidence="5" id="KW-1185">Reference proteome</keyword>
<keyword evidence="1" id="KW-0472">Membrane</keyword>
<evidence type="ECO:0000313" key="2">
    <source>
        <dbReference type="EMBL" id="GLT13265.1"/>
    </source>
</evidence>
<evidence type="ECO:0000313" key="5">
    <source>
        <dbReference type="Proteomes" id="UP001157156"/>
    </source>
</evidence>
<keyword evidence="1" id="KW-1133">Transmembrane helix</keyword>
<reference evidence="2" key="4">
    <citation type="submission" date="2023-01" db="EMBL/GenBank/DDBJ databases">
        <title>Draft genome sequence of Vibrio algivorus strain NBRC 111146.</title>
        <authorList>
            <person name="Sun Q."/>
            <person name="Mori K."/>
        </authorList>
    </citation>
    <scope>NUCLEOTIDE SEQUENCE</scope>
    <source>
        <strain evidence="2">NBRC 111146</strain>
    </source>
</reference>
<evidence type="ECO:0000313" key="3">
    <source>
        <dbReference type="EMBL" id="TVO33216.1"/>
    </source>
</evidence>
<dbReference type="OrthoDB" id="6401986at2"/>
<organism evidence="3 4">
    <name type="scientific">Vibrio algivorus</name>
    <dbReference type="NCBI Taxonomy" id="1667024"/>
    <lineage>
        <taxon>Bacteria</taxon>
        <taxon>Pseudomonadati</taxon>
        <taxon>Pseudomonadota</taxon>
        <taxon>Gammaproteobacteria</taxon>
        <taxon>Vibrionales</taxon>
        <taxon>Vibrionaceae</taxon>
        <taxon>Vibrio</taxon>
    </lineage>
</organism>
<sequence>MKKTLNLLAKAFMLLVWAVFITNLVQPFPGMAHIALNVMAIFTLIMHGLQSLLFSSALGEGVALTRWEKTSIVLFGTFALLDLKNKYLK</sequence>
<keyword evidence="1" id="KW-0812">Transmembrane</keyword>
<reference evidence="2" key="1">
    <citation type="journal article" date="2014" name="Int. J. Syst. Evol. Microbiol.">
        <title>Complete genome of a new Firmicutes species belonging to the dominant human colonic microbiota ('Ruminococcus bicirculans') reveals two chromosomes and a selective capacity to utilize plant glucans.</title>
        <authorList>
            <consortium name="NISC Comparative Sequencing Program"/>
            <person name="Wegmann U."/>
            <person name="Louis P."/>
            <person name="Goesmann A."/>
            <person name="Henrissat B."/>
            <person name="Duncan S.H."/>
            <person name="Flint H.J."/>
        </authorList>
    </citation>
    <scope>NUCLEOTIDE SEQUENCE</scope>
    <source>
        <strain evidence="2">NBRC 111146</strain>
    </source>
</reference>
<dbReference type="InterPro" id="IPR009525">
    <property type="entry name" value="DUF1145"/>
</dbReference>
<dbReference type="RefSeq" id="WP_089125071.1">
    <property type="nucleotide sequence ID" value="NZ_BSPV01000002.1"/>
</dbReference>
<evidence type="ECO:0000256" key="1">
    <source>
        <dbReference type="SAM" id="Phobius"/>
    </source>
</evidence>
<evidence type="ECO:0000313" key="4">
    <source>
        <dbReference type="Proteomes" id="UP000319828"/>
    </source>
</evidence>
<dbReference type="PANTHER" id="PTHR38775:SF1">
    <property type="entry name" value="INNER MEMBRANE PROTEIN"/>
    <property type="match status" value="1"/>
</dbReference>
<dbReference type="Pfam" id="PF06611">
    <property type="entry name" value="DUF1145"/>
    <property type="match status" value="1"/>
</dbReference>
<feature type="transmembrane region" description="Helical" evidence="1">
    <location>
        <begin position="7"/>
        <end position="25"/>
    </location>
</feature>
<gene>
    <name evidence="3" type="ORF">FOF44_15905</name>
    <name evidence="2" type="ORF">GCM10007931_02390</name>
</gene>